<dbReference type="AlphaFoldDB" id="A0A4Q8LIJ1"/>
<dbReference type="GO" id="GO:0003700">
    <property type="term" value="F:DNA-binding transcription factor activity"/>
    <property type="evidence" value="ECO:0007669"/>
    <property type="project" value="TreeGrafter"/>
</dbReference>
<organism evidence="6 7">
    <name type="scientific">Pseudoxanthomonas winnipegensis</name>
    <dbReference type="NCBI Taxonomy" id="2480810"/>
    <lineage>
        <taxon>Bacteria</taxon>
        <taxon>Pseudomonadati</taxon>
        <taxon>Pseudomonadota</taxon>
        <taxon>Gammaproteobacteria</taxon>
        <taxon>Lysobacterales</taxon>
        <taxon>Lysobacteraceae</taxon>
        <taxon>Pseudoxanthomonas</taxon>
    </lineage>
</organism>
<dbReference type="SUPFAM" id="SSF47413">
    <property type="entry name" value="lambda repressor-like DNA-binding domains"/>
    <property type="match status" value="1"/>
</dbReference>
<feature type="domain" description="HTH cro/C1-type" evidence="5">
    <location>
        <begin position="13"/>
        <end position="67"/>
    </location>
</feature>
<reference evidence="6 7" key="1">
    <citation type="submission" date="2019-02" db="EMBL/GenBank/DDBJ databases">
        <title>WGS of Pseudoxanthomonas species novum from clinical isolates.</title>
        <authorList>
            <person name="Bernier A.-M."/>
            <person name="Bernard K."/>
            <person name="Vachon A."/>
        </authorList>
    </citation>
    <scope>NUCLEOTIDE SEQUENCE [LARGE SCALE GENOMIC DNA]</scope>
    <source>
        <strain evidence="6 7">NML171202</strain>
    </source>
</reference>
<protein>
    <submittedName>
        <fullName evidence="6">XRE family transcriptional regulator</fullName>
    </submittedName>
</protein>
<dbReference type="CDD" id="cd00093">
    <property type="entry name" value="HTH_XRE"/>
    <property type="match status" value="1"/>
</dbReference>
<accession>A0A4Q8LIJ1</accession>
<keyword evidence="1" id="KW-0805">Transcription regulation</keyword>
<dbReference type="PANTHER" id="PTHR46797">
    <property type="entry name" value="HTH-TYPE TRANSCRIPTIONAL REGULATOR"/>
    <property type="match status" value="1"/>
</dbReference>
<proteinExistence type="predicted"/>
<feature type="region of interest" description="Disordered" evidence="4">
    <location>
        <begin position="65"/>
        <end position="88"/>
    </location>
</feature>
<gene>
    <name evidence="6" type="ORF">EA661_09440</name>
</gene>
<dbReference type="PANTHER" id="PTHR46797:SF23">
    <property type="entry name" value="HTH-TYPE TRANSCRIPTIONAL REGULATOR SUTR"/>
    <property type="match status" value="1"/>
</dbReference>
<feature type="compositionally biased region" description="Polar residues" evidence="4">
    <location>
        <begin position="78"/>
        <end position="88"/>
    </location>
</feature>
<dbReference type="GO" id="GO:0005829">
    <property type="term" value="C:cytosol"/>
    <property type="evidence" value="ECO:0007669"/>
    <property type="project" value="TreeGrafter"/>
</dbReference>
<evidence type="ECO:0000256" key="3">
    <source>
        <dbReference type="ARBA" id="ARBA00023163"/>
    </source>
</evidence>
<keyword evidence="2" id="KW-0238">DNA-binding</keyword>
<dbReference type="InterPro" id="IPR050807">
    <property type="entry name" value="TransReg_Diox_bact_type"/>
</dbReference>
<evidence type="ECO:0000259" key="5">
    <source>
        <dbReference type="PROSITE" id="PS50943"/>
    </source>
</evidence>
<evidence type="ECO:0000256" key="1">
    <source>
        <dbReference type="ARBA" id="ARBA00023015"/>
    </source>
</evidence>
<dbReference type="PROSITE" id="PS50943">
    <property type="entry name" value="HTH_CROC1"/>
    <property type="match status" value="1"/>
</dbReference>
<sequence>MPTDPRALFGLRLAELRRARGFSQERLALESGIARSYLGGVERGQRNIALLNICRLADALGVPPASLLEPPPPKTSRPESLQLTSLND</sequence>
<name>A0A4Q8LIJ1_9GAMM</name>
<comment type="caution">
    <text evidence="6">The sequence shown here is derived from an EMBL/GenBank/DDBJ whole genome shotgun (WGS) entry which is preliminary data.</text>
</comment>
<dbReference type="InterPro" id="IPR001387">
    <property type="entry name" value="Cro/C1-type_HTH"/>
</dbReference>
<keyword evidence="3" id="KW-0804">Transcription</keyword>
<dbReference type="Gene3D" id="1.10.260.40">
    <property type="entry name" value="lambda repressor-like DNA-binding domains"/>
    <property type="match status" value="1"/>
</dbReference>
<dbReference type="SMART" id="SM00530">
    <property type="entry name" value="HTH_XRE"/>
    <property type="match status" value="1"/>
</dbReference>
<evidence type="ECO:0000313" key="6">
    <source>
        <dbReference type="EMBL" id="TAA29759.1"/>
    </source>
</evidence>
<evidence type="ECO:0000256" key="4">
    <source>
        <dbReference type="SAM" id="MobiDB-lite"/>
    </source>
</evidence>
<dbReference type="GO" id="GO:0003677">
    <property type="term" value="F:DNA binding"/>
    <property type="evidence" value="ECO:0007669"/>
    <property type="project" value="UniProtKB-KW"/>
</dbReference>
<evidence type="ECO:0000313" key="7">
    <source>
        <dbReference type="Proteomes" id="UP000291286"/>
    </source>
</evidence>
<dbReference type="Proteomes" id="UP000291286">
    <property type="component" value="Unassembled WGS sequence"/>
</dbReference>
<dbReference type="InterPro" id="IPR010982">
    <property type="entry name" value="Lambda_DNA-bd_dom_sf"/>
</dbReference>
<dbReference type="Pfam" id="PF01381">
    <property type="entry name" value="HTH_3"/>
    <property type="match status" value="1"/>
</dbReference>
<dbReference type="EMBL" id="SHMB01000003">
    <property type="protein sequence ID" value="TAA29759.1"/>
    <property type="molecule type" value="Genomic_DNA"/>
</dbReference>
<evidence type="ECO:0000256" key="2">
    <source>
        <dbReference type="ARBA" id="ARBA00023125"/>
    </source>
</evidence>